<sequence length="292" mass="33985">MKIKKGIMLHNQSLEGNDCISINSGVIHYTKQDIKKINYQDLSFLPSYEEDAFIPERSWRTLSNQEIKTLKSTDKRSDSNTIYIGDIPENLKTLFQKLDLGHCKNRNDVFDRFKKNPDLTLEINKITEEFLKSKSDEKPFRFHYLGTNLPNLEVVASDTTVLPADHAEQDKKYMGIHNDGTKFVSPHALYKLGNRLTINLGKETRSFLFVNLTMTQALNMLKQKVDVTKYQIDIINISKYFFKYFPDYPVIKIDQKPYQYYIAPTDNCFHDGSTLGMKELDIIIVYFGAFRF</sequence>
<dbReference type="RefSeq" id="WP_041884730.1">
    <property type="nucleotide sequence ID" value="NZ_CP157278.1"/>
</dbReference>
<proteinExistence type="predicted"/>
<dbReference type="STRING" id="1503925.TH53_20035"/>
<dbReference type="OrthoDB" id="4312010at2"/>
<gene>
    <name evidence="1" type="ORF">TH53_20035</name>
</gene>
<comment type="caution">
    <text evidence="1">The sequence shown here is derived from an EMBL/GenBank/DDBJ whole genome shotgun (WGS) entry which is preliminary data.</text>
</comment>
<organism evidence="1 2">
    <name type="scientific">Pedobacter lusitanus</name>
    <dbReference type="NCBI Taxonomy" id="1503925"/>
    <lineage>
        <taxon>Bacteria</taxon>
        <taxon>Pseudomonadati</taxon>
        <taxon>Bacteroidota</taxon>
        <taxon>Sphingobacteriia</taxon>
        <taxon>Sphingobacteriales</taxon>
        <taxon>Sphingobacteriaceae</taxon>
        <taxon>Pedobacter</taxon>
    </lineage>
</organism>
<accession>A0A0D0GDW9</accession>
<keyword evidence="2" id="KW-1185">Reference proteome</keyword>
<evidence type="ECO:0000313" key="1">
    <source>
        <dbReference type="EMBL" id="KIO75542.1"/>
    </source>
</evidence>
<name>A0A0D0GDW9_9SPHI</name>
<dbReference type="AlphaFoldDB" id="A0A0D0GDW9"/>
<reference evidence="1 2" key="1">
    <citation type="submission" date="2015-01" db="EMBL/GenBank/DDBJ databases">
        <title>Draft genome sequence of Pedobacter sp. NL19 isolated from sludge of an effluent treatment pond in an abandoned uranium mine.</title>
        <authorList>
            <person name="Santos T."/>
            <person name="Caetano T."/>
            <person name="Covas C."/>
            <person name="Cruz A."/>
            <person name="Mendo S."/>
        </authorList>
    </citation>
    <scope>NUCLEOTIDE SEQUENCE [LARGE SCALE GENOMIC DNA]</scope>
    <source>
        <strain evidence="1 2">NL19</strain>
    </source>
</reference>
<evidence type="ECO:0000313" key="2">
    <source>
        <dbReference type="Proteomes" id="UP000032049"/>
    </source>
</evidence>
<dbReference type="EMBL" id="JXRA01000097">
    <property type="protein sequence ID" value="KIO75542.1"/>
    <property type="molecule type" value="Genomic_DNA"/>
</dbReference>
<protein>
    <submittedName>
        <fullName evidence="1">Uncharacterized protein</fullName>
    </submittedName>
</protein>
<dbReference type="Proteomes" id="UP000032049">
    <property type="component" value="Unassembled WGS sequence"/>
</dbReference>